<sequence>MMNLGRDLLGQDVHGALGVSRRQQGEAAGVDDAQTVHANDPGVLVDDGHGVVRLAHAAGAAGVPDGHDGAADVLEDLGVRLDLGAGEVLLVVGQDGPHGVGGKGLAEALEGGDGDGDVGRVGEPAGVDEGQVRGVGGREGDGAPGQGGDEAAEDGGVLEAVPGLGEEQVGEVADVARGGEVLDLGPVGGELGVEHGGGLGGEEVAGRLLPAEEVADRVRQGALLAEGVGGGELGGGVDEVVGQAGERLDPDAPRGAEEDVVLHVAADPGPLGDDGDLELVELLPGADAGHHEELGALEGAGGQDDLLAGLEGVGGEAEVGRDDDARGILDAAAAAAAAVAAVKENLLGEGELVDLEVLAADGLGEEGRLAGLALLGGGLDGVGAVLGAHQVAAVEVAGRRDADLVEGGLEVRAERLGVVGVRDVEGAPRGGEGVEVVLGAGVGEAGGAGRRELDALLEVRQKGVPGVAVVADGVRPLLVVQVWGFVNSPSTKTLAAGVVNAAVVGTGLALGDKVPVHQRVGVERAGAGEQSVAGGRVADDGVGDLIKRAGLDDGDGDIAPGAQPVGQDEPGGAAADNDVVKGRVLSDISGAGAELALVLGMLAGFVVGIRGGVGEAQGRGKQGGEDVGDAHRERYSQ</sequence>
<keyword evidence="3" id="KW-1185">Reference proteome</keyword>
<reference evidence="2 3" key="1">
    <citation type="journal article" date="2019" name="PLoS ONE">
        <title>Comparative genome analysis indicates high evolutionary potential of pathogenicity genes in Colletotrichum tanaceti.</title>
        <authorList>
            <person name="Lelwala R.V."/>
            <person name="Korhonen P.K."/>
            <person name="Young N.D."/>
            <person name="Scott J.B."/>
            <person name="Ades P.A."/>
            <person name="Gasser R.B."/>
            <person name="Taylor P.W.J."/>
        </authorList>
    </citation>
    <scope>NUCLEOTIDE SEQUENCE [LARGE SCALE GENOMIC DNA]</scope>
    <source>
        <strain evidence="2">BRIP57314</strain>
    </source>
</reference>
<name>A0A4U6XCH4_9PEZI</name>
<dbReference type="Proteomes" id="UP000310108">
    <property type="component" value="Unassembled WGS sequence"/>
</dbReference>
<evidence type="ECO:0000313" key="3">
    <source>
        <dbReference type="Proteomes" id="UP000310108"/>
    </source>
</evidence>
<feature type="region of interest" description="Disordered" evidence="1">
    <location>
        <begin position="615"/>
        <end position="637"/>
    </location>
</feature>
<evidence type="ECO:0000313" key="2">
    <source>
        <dbReference type="EMBL" id="TKW53295.1"/>
    </source>
</evidence>
<feature type="region of interest" description="Disordered" evidence="1">
    <location>
        <begin position="552"/>
        <end position="575"/>
    </location>
</feature>
<protein>
    <submittedName>
        <fullName evidence="2">Uncharacterized protein</fullName>
    </submittedName>
</protein>
<proteinExistence type="predicted"/>
<evidence type="ECO:0000256" key="1">
    <source>
        <dbReference type="SAM" id="MobiDB-lite"/>
    </source>
</evidence>
<comment type="caution">
    <text evidence="2">The sequence shown here is derived from an EMBL/GenBank/DDBJ whole genome shotgun (WGS) entry which is preliminary data.</text>
</comment>
<dbReference type="AlphaFoldDB" id="A0A4U6XCH4"/>
<accession>A0A4U6XCH4</accession>
<dbReference type="EMBL" id="PJEX01000192">
    <property type="protein sequence ID" value="TKW53295.1"/>
    <property type="molecule type" value="Genomic_DNA"/>
</dbReference>
<organism evidence="2 3">
    <name type="scientific">Colletotrichum tanaceti</name>
    <dbReference type="NCBI Taxonomy" id="1306861"/>
    <lineage>
        <taxon>Eukaryota</taxon>
        <taxon>Fungi</taxon>
        <taxon>Dikarya</taxon>
        <taxon>Ascomycota</taxon>
        <taxon>Pezizomycotina</taxon>
        <taxon>Sordariomycetes</taxon>
        <taxon>Hypocreomycetidae</taxon>
        <taxon>Glomerellales</taxon>
        <taxon>Glomerellaceae</taxon>
        <taxon>Colletotrichum</taxon>
        <taxon>Colletotrichum destructivum species complex</taxon>
    </lineage>
</organism>
<feature type="compositionally biased region" description="Basic and acidic residues" evidence="1">
    <location>
        <begin position="622"/>
        <end position="637"/>
    </location>
</feature>
<gene>
    <name evidence="2" type="ORF">CTA1_2371</name>
</gene>
<feature type="region of interest" description="Disordered" evidence="1">
    <location>
        <begin position="110"/>
        <end position="153"/>
    </location>
</feature>